<dbReference type="SMART" id="SM00607">
    <property type="entry name" value="FTP"/>
    <property type="match status" value="1"/>
</dbReference>
<evidence type="ECO:0000256" key="6">
    <source>
        <dbReference type="ARBA" id="ARBA00022837"/>
    </source>
</evidence>
<proteinExistence type="inferred from homology"/>
<gene>
    <name evidence="10" type="primary">LOC136072143</name>
</gene>
<comment type="similarity">
    <text evidence="2">Belongs to the fucolectin family.</text>
</comment>
<keyword evidence="5" id="KW-0430">Lectin</keyword>
<dbReference type="RefSeq" id="XP_065676785.1">
    <property type="nucleotide sequence ID" value="XM_065820713.1"/>
</dbReference>
<name>A0ABM4DQB8_HYDVU</name>
<evidence type="ECO:0000313" key="10">
    <source>
        <dbReference type="RefSeq" id="XP_065676785.1"/>
    </source>
</evidence>
<dbReference type="Gene3D" id="2.60.120.260">
    <property type="entry name" value="Galactose-binding domain-like"/>
    <property type="match status" value="1"/>
</dbReference>
<dbReference type="InterPro" id="IPR003609">
    <property type="entry name" value="Pan_app"/>
</dbReference>
<evidence type="ECO:0000259" key="8">
    <source>
        <dbReference type="SMART" id="SM00607"/>
    </source>
</evidence>
<evidence type="ECO:0000256" key="5">
    <source>
        <dbReference type="ARBA" id="ARBA00022734"/>
    </source>
</evidence>
<dbReference type="Pfam" id="PF00754">
    <property type="entry name" value="F5_F8_type_C"/>
    <property type="match status" value="1"/>
</dbReference>
<dbReference type="PANTHER" id="PTHR45713:SF6">
    <property type="entry name" value="F5_8 TYPE C DOMAIN-CONTAINING PROTEIN"/>
    <property type="match status" value="1"/>
</dbReference>
<feature type="domain" description="Fucolectin tachylectin-4 pentraxin-1" evidence="8">
    <location>
        <begin position="141"/>
        <end position="267"/>
    </location>
</feature>
<dbReference type="Pfam" id="PF00024">
    <property type="entry name" value="PAN_1"/>
    <property type="match status" value="1"/>
</dbReference>
<keyword evidence="6" id="KW-0106">Calcium</keyword>
<dbReference type="Proteomes" id="UP001652625">
    <property type="component" value="Chromosome 15"/>
</dbReference>
<organism evidence="9 10">
    <name type="scientific">Hydra vulgaris</name>
    <name type="common">Hydra</name>
    <name type="synonym">Hydra attenuata</name>
    <dbReference type="NCBI Taxonomy" id="6087"/>
    <lineage>
        <taxon>Eukaryota</taxon>
        <taxon>Metazoa</taxon>
        <taxon>Cnidaria</taxon>
        <taxon>Hydrozoa</taxon>
        <taxon>Hydroidolina</taxon>
        <taxon>Anthoathecata</taxon>
        <taxon>Aplanulata</taxon>
        <taxon>Hydridae</taxon>
        <taxon>Hydra</taxon>
    </lineage>
</organism>
<evidence type="ECO:0000256" key="3">
    <source>
        <dbReference type="ARBA" id="ARBA00011233"/>
    </source>
</evidence>
<keyword evidence="7" id="KW-1015">Disulfide bond</keyword>
<dbReference type="SUPFAM" id="SSF49785">
    <property type="entry name" value="Galactose-binding domain-like"/>
    <property type="match status" value="1"/>
</dbReference>
<dbReference type="PANTHER" id="PTHR45713">
    <property type="entry name" value="FTP DOMAIN-CONTAINING PROTEIN"/>
    <property type="match status" value="1"/>
</dbReference>
<dbReference type="InterPro" id="IPR008979">
    <property type="entry name" value="Galactose-bd-like_sf"/>
</dbReference>
<sequence>MQFKMINWIIGQMCYETAVVCFITRLPCIHYANFNIVSNWYFKGDVFKKWFSISKEECGTVCVTNSLCVVANYNADENLCEIISETQLQEQRQGWYLLMTNTTSDINIGPLCEQSNLCMSNEWCRDVCGQNNLHTYNCLKIKNVAKRSKVYQSSTYSYTNRPEMAIDGDLQTASCTQMDPINWFKLDMLFVYKLVKIKIINRLVYPERLAGYNLMSSTNDENYEHIVTLGKSWQQTYNCSNSARFVMVSKVPDNNQYLNIAEIEVWV</sequence>
<evidence type="ECO:0000256" key="4">
    <source>
        <dbReference type="ARBA" id="ARBA00022723"/>
    </source>
</evidence>
<keyword evidence="4" id="KW-0479">Metal-binding</keyword>
<reference evidence="10" key="1">
    <citation type="submission" date="2025-08" db="UniProtKB">
        <authorList>
            <consortium name="RefSeq"/>
        </authorList>
    </citation>
    <scope>IDENTIFICATION</scope>
</reference>
<dbReference type="GeneID" id="136072143"/>
<evidence type="ECO:0000313" key="9">
    <source>
        <dbReference type="Proteomes" id="UP001652625"/>
    </source>
</evidence>
<protein>
    <submittedName>
        <fullName evidence="10">Uncharacterized protein LOC136072143</fullName>
    </submittedName>
</protein>
<comment type="function">
    <text evidence="1">Acts as a defensive agent. Recognizes blood group fucosylated oligosaccharides including A, B, H and Lewis B-type antigens. Does not recognize Lewis A antigen and has low affinity for monovalent haptens.</text>
</comment>
<dbReference type="InterPro" id="IPR000421">
    <property type="entry name" value="FA58C"/>
</dbReference>
<evidence type="ECO:0000256" key="1">
    <source>
        <dbReference type="ARBA" id="ARBA00002219"/>
    </source>
</evidence>
<dbReference type="InterPro" id="IPR051941">
    <property type="entry name" value="BG_Antigen-Binding_Lectin"/>
</dbReference>
<comment type="subunit">
    <text evidence="3">Homotrimer.</text>
</comment>
<dbReference type="InterPro" id="IPR006585">
    <property type="entry name" value="FTP1"/>
</dbReference>
<accession>A0ABM4DQB8</accession>
<evidence type="ECO:0000256" key="7">
    <source>
        <dbReference type="ARBA" id="ARBA00023157"/>
    </source>
</evidence>
<evidence type="ECO:0000256" key="2">
    <source>
        <dbReference type="ARBA" id="ARBA00010147"/>
    </source>
</evidence>
<keyword evidence="9" id="KW-1185">Reference proteome</keyword>